<dbReference type="EMBL" id="CP133218">
    <property type="protein sequence ID" value="WML89650.1"/>
    <property type="molecule type" value="Genomic_DNA"/>
</dbReference>
<protein>
    <submittedName>
        <fullName evidence="2">GNAT family N-acetyltransferase</fullName>
    </submittedName>
</protein>
<dbReference type="InterPro" id="IPR052777">
    <property type="entry name" value="Acetyltransferase_Enz"/>
</dbReference>
<dbReference type="PROSITE" id="PS51186">
    <property type="entry name" value="GNAT"/>
    <property type="match status" value="1"/>
</dbReference>
<keyword evidence="3" id="KW-1185">Reference proteome</keyword>
<evidence type="ECO:0000259" key="1">
    <source>
        <dbReference type="PROSITE" id="PS51186"/>
    </source>
</evidence>
<dbReference type="SUPFAM" id="SSF55729">
    <property type="entry name" value="Acyl-CoA N-acyltransferases (Nat)"/>
    <property type="match status" value="1"/>
</dbReference>
<dbReference type="RefSeq" id="WP_211248789.1">
    <property type="nucleotide sequence ID" value="NZ_CP133218.1"/>
</dbReference>
<accession>A0ABY9MLW1</accession>
<dbReference type="InterPro" id="IPR000182">
    <property type="entry name" value="GNAT_dom"/>
</dbReference>
<dbReference type="Proteomes" id="UP001236657">
    <property type="component" value="Chromosome"/>
</dbReference>
<sequence length="181" mass="20066">MKKPAKKWQEQRRSVMIEIKPARFPDDLEHVVGIFREYVASPSVNLGFQNYESEFASLPGKYAAPEGRLLLAWKSGSIVGCAALRKVDRHTCEMKRVFIRPTARGEGLGHRLITSILDEAREAGYSRICLDVLPEFTAAQAIYDSLGFQPAPPVAFNPVPGTKFLSLDLCTLSPTLTTAKD</sequence>
<dbReference type="Gene3D" id="3.40.630.30">
    <property type="match status" value="1"/>
</dbReference>
<dbReference type="Pfam" id="PF00583">
    <property type="entry name" value="Acetyltransf_1"/>
    <property type="match status" value="1"/>
</dbReference>
<dbReference type="PANTHER" id="PTHR43305:SF1">
    <property type="entry name" value="FAMILY N-ACETYLTRANSFERASE, PUTATIVE (AFU_ORTHOLOGUE AFUA_2G01380)-RELATED"/>
    <property type="match status" value="1"/>
</dbReference>
<organism evidence="2 3">
    <name type="scientific">Thiothrix lacustris</name>
    <dbReference type="NCBI Taxonomy" id="525917"/>
    <lineage>
        <taxon>Bacteria</taxon>
        <taxon>Pseudomonadati</taxon>
        <taxon>Pseudomonadota</taxon>
        <taxon>Gammaproteobacteria</taxon>
        <taxon>Thiotrichales</taxon>
        <taxon>Thiotrichaceae</taxon>
        <taxon>Thiothrix</taxon>
    </lineage>
</organism>
<dbReference type="InterPro" id="IPR016181">
    <property type="entry name" value="Acyl_CoA_acyltransferase"/>
</dbReference>
<reference evidence="2 3" key="1">
    <citation type="submission" date="2023-08" db="EMBL/GenBank/DDBJ databases">
        <title>New molecular markers tilS and rpoB for phylogenetic and monitoring studies of the genus Thiothrix biodiversity.</title>
        <authorList>
            <person name="Ravin N.V."/>
            <person name="Smolyakov D."/>
            <person name="Markov N.D."/>
            <person name="Beletsky A.V."/>
            <person name="Mardanov A.V."/>
            <person name="Rudenko T.S."/>
            <person name="Grabovich M.Y."/>
        </authorList>
    </citation>
    <scope>NUCLEOTIDE SEQUENCE [LARGE SCALE GENOMIC DNA]</scope>
    <source>
        <strain evidence="2 3">MK1</strain>
    </source>
</reference>
<evidence type="ECO:0000313" key="2">
    <source>
        <dbReference type="EMBL" id="WML89650.1"/>
    </source>
</evidence>
<dbReference type="PANTHER" id="PTHR43305">
    <property type="entry name" value="FAMILY N-ACETYLTRANSFERASE, PUTATIVE (AFU_ORTHOLOGUE AFUA_2G01380)-RELATED"/>
    <property type="match status" value="1"/>
</dbReference>
<feature type="domain" description="N-acetyltransferase" evidence="1">
    <location>
        <begin position="17"/>
        <end position="170"/>
    </location>
</feature>
<gene>
    <name evidence="2" type="ORF">RCF98_11785</name>
</gene>
<proteinExistence type="predicted"/>
<name>A0ABY9MLW1_9GAMM</name>
<dbReference type="CDD" id="cd04301">
    <property type="entry name" value="NAT_SF"/>
    <property type="match status" value="1"/>
</dbReference>
<evidence type="ECO:0000313" key="3">
    <source>
        <dbReference type="Proteomes" id="UP001236657"/>
    </source>
</evidence>